<evidence type="ECO:0000256" key="6">
    <source>
        <dbReference type="ARBA" id="ARBA00022691"/>
    </source>
</evidence>
<dbReference type="Gene3D" id="2.40.10.240">
    <property type="entry name" value="QueA-like"/>
    <property type="match status" value="1"/>
</dbReference>
<name>A0A1T4P7V9_9SPIR</name>
<keyword evidence="4 13" id="KW-0963">Cytoplasm</keyword>
<dbReference type="UniPathway" id="UPA00392"/>
<evidence type="ECO:0000256" key="1">
    <source>
        <dbReference type="ARBA" id="ARBA00004496"/>
    </source>
</evidence>
<dbReference type="InterPro" id="IPR036100">
    <property type="entry name" value="QueA_sf"/>
</dbReference>
<gene>
    <name evidence="13" type="primary">queA</name>
    <name evidence="14" type="ORF">SAMN02745152_01456</name>
</gene>
<keyword evidence="15" id="KW-1185">Reference proteome</keyword>
<dbReference type="InterPro" id="IPR042118">
    <property type="entry name" value="QueA_dom1"/>
</dbReference>
<comment type="subunit">
    <text evidence="3 13">Monomer.</text>
</comment>
<comment type="pathway">
    <text evidence="2 13">tRNA modification; tRNA-queuosine biosynthesis.</text>
</comment>
<evidence type="ECO:0000256" key="3">
    <source>
        <dbReference type="ARBA" id="ARBA00011245"/>
    </source>
</evidence>
<dbReference type="NCBIfam" id="TIGR00113">
    <property type="entry name" value="queA"/>
    <property type="match status" value="1"/>
</dbReference>
<evidence type="ECO:0000256" key="12">
    <source>
        <dbReference type="ARBA" id="ARBA00076160"/>
    </source>
</evidence>
<organism evidence="14 15">
    <name type="scientific">Treponema berlinense</name>
    <dbReference type="NCBI Taxonomy" id="225004"/>
    <lineage>
        <taxon>Bacteria</taxon>
        <taxon>Pseudomonadati</taxon>
        <taxon>Spirochaetota</taxon>
        <taxon>Spirochaetia</taxon>
        <taxon>Spirochaetales</taxon>
        <taxon>Treponemataceae</taxon>
        <taxon>Treponema</taxon>
    </lineage>
</organism>
<dbReference type="InterPro" id="IPR042119">
    <property type="entry name" value="QueA_dom2"/>
</dbReference>
<dbReference type="EC" id="2.4.99.17" evidence="10 13"/>
<proteinExistence type="inferred from homology"/>
<dbReference type="RefSeq" id="WP_078931196.1">
    <property type="nucleotide sequence ID" value="NZ_FUXC01000008.1"/>
</dbReference>
<evidence type="ECO:0000256" key="9">
    <source>
        <dbReference type="ARBA" id="ARBA00061210"/>
    </source>
</evidence>
<evidence type="ECO:0000256" key="11">
    <source>
        <dbReference type="ARBA" id="ARBA00069325"/>
    </source>
</evidence>
<dbReference type="PANTHER" id="PTHR30307:SF0">
    <property type="entry name" value="S-ADENOSYLMETHIONINE:TRNA RIBOSYLTRANSFERASE-ISOMERASE"/>
    <property type="match status" value="1"/>
</dbReference>
<sequence>MKLSDFKFDLPEELIAQKPSGIRGQDKLMLLNRETGEVQHLKMEDLPDLISPDTLMIFNNSKVRRSRCYGIKMSEKEGQGGREQEFMFLNQMTPDLKTWHTMVKGAKKVKPGNKYSFFDGTVGTIIENEGDEGSEFRTVKFEIPLDDSWFEKNGHIPLPPYIRREDDDTDSERYQTIYAKETGSSACPTAGLHFTQEMFEKLDAKKIERCFVTLHVGLGTFLPVRSENIEEHKMHKEVYSIPFDVAEKINRAKKEGRPILAVGTTSVRTLESASDENGFVKSGSGATSIFMYPGYKFKCVNQMFTNFHTPESTLIMLVSAFAGRENILNAYKKAVEQKYRFFSYGDCMFIK</sequence>
<comment type="function">
    <text evidence="13">Transfers and isomerizes the ribose moiety from AdoMet to the 7-aminomethyl group of 7-deazaguanine (preQ1-tRNA) to give epoxyqueuosine (oQ-tRNA).</text>
</comment>
<comment type="subcellular location">
    <subcellularLocation>
        <location evidence="1 13">Cytoplasm</location>
    </subcellularLocation>
</comment>
<dbReference type="Proteomes" id="UP000190395">
    <property type="component" value="Unassembled WGS sequence"/>
</dbReference>
<dbReference type="SUPFAM" id="SSF111337">
    <property type="entry name" value="QueA-like"/>
    <property type="match status" value="1"/>
</dbReference>
<evidence type="ECO:0000256" key="5">
    <source>
        <dbReference type="ARBA" id="ARBA00022679"/>
    </source>
</evidence>
<evidence type="ECO:0000256" key="7">
    <source>
        <dbReference type="ARBA" id="ARBA00022785"/>
    </source>
</evidence>
<dbReference type="HAMAP" id="MF_00113">
    <property type="entry name" value="QueA"/>
    <property type="match status" value="1"/>
</dbReference>
<evidence type="ECO:0000256" key="2">
    <source>
        <dbReference type="ARBA" id="ARBA00004691"/>
    </source>
</evidence>
<comment type="similarity">
    <text evidence="9 13">Belongs to the QueA family.</text>
</comment>
<protein>
    <recommendedName>
        <fullName evidence="11 13">S-adenosylmethionine:tRNA ribosyltransferase-isomerase</fullName>
        <ecNumber evidence="10 13">2.4.99.17</ecNumber>
    </recommendedName>
    <alternativeName>
        <fullName evidence="12 13">Queuosine biosynthesis protein QueA</fullName>
    </alternativeName>
</protein>
<dbReference type="NCBIfam" id="NF001140">
    <property type="entry name" value="PRK00147.1"/>
    <property type="match status" value="1"/>
</dbReference>
<keyword evidence="5 13" id="KW-0808">Transferase</keyword>
<reference evidence="14 15" key="1">
    <citation type="submission" date="2017-02" db="EMBL/GenBank/DDBJ databases">
        <authorList>
            <person name="Peterson S.W."/>
        </authorList>
    </citation>
    <scope>NUCLEOTIDE SEQUENCE [LARGE SCALE GENOMIC DNA]</scope>
    <source>
        <strain evidence="14 15">ATCC BAA-909</strain>
    </source>
</reference>
<dbReference type="Gene3D" id="3.40.1780.10">
    <property type="entry name" value="QueA-like"/>
    <property type="match status" value="1"/>
</dbReference>
<keyword evidence="7 13" id="KW-0671">Queuosine biosynthesis</keyword>
<dbReference type="GO" id="GO:0051075">
    <property type="term" value="F:S-adenosylmethionine:tRNA ribosyltransferase-isomerase activity"/>
    <property type="evidence" value="ECO:0007669"/>
    <property type="project" value="UniProtKB-EC"/>
</dbReference>
<evidence type="ECO:0000256" key="8">
    <source>
        <dbReference type="ARBA" id="ARBA00052751"/>
    </source>
</evidence>
<evidence type="ECO:0000313" key="14">
    <source>
        <dbReference type="EMBL" id="SJZ86988.1"/>
    </source>
</evidence>
<dbReference type="STRING" id="225004.SAMN02745152_01456"/>
<dbReference type="OrthoDB" id="9805933at2"/>
<comment type="catalytic activity">
    <reaction evidence="8 13">
        <text>7-aminomethyl-7-carbaguanosine(34) in tRNA + S-adenosyl-L-methionine = epoxyqueuosine(34) in tRNA + adenine + L-methionine + 2 H(+)</text>
        <dbReference type="Rhea" id="RHEA:32155"/>
        <dbReference type="Rhea" id="RHEA-COMP:10342"/>
        <dbReference type="Rhea" id="RHEA-COMP:18582"/>
        <dbReference type="ChEBI" id="CHEBI:15378"/>
        <dbReference type="ChEBI" id="CHEBI:16708"/>
        <dbReference type="ChEBI" id="CHEBI:57844"/>
        <dbReference type="ChEBI" id="CHEBI:59789"/>
        <dbReference type="ChEBI" id="CHEBI:82833"/>
        <dbReference type="ChEBI" id="CHEBI:194443"/>
        <dbReference type="EC" id="2.4.99.17"/>
    </reaction>
</comment>
<dbReference type="AlphaFoldDB" id="A0A1T4P7V9"/>
<dbReference type="GeneID" id="303367688"/>
<evidence type="ECO:0000256" key="10">
    <source>
        <dbReference type="ARBA" id="ARBA00066503"/>
    </source>
</evidence>
<evidence type="ECO:0000313" key="15">
    <source>
        <dbReference type="Proteomes" id="UP000190395"/>
    </source>
</evidence>
<dbReference type="FunFam" id="3.40.1780.10:FF:000001">
    <property type="entry name" value="S-adenosylmethionine:tRNA ribosyltransferase-isomerase"/>
    <property type="match status" value="1"/>
</dbReference>
<evidence type="ECO:0000256" key="4">
    <source>
        <dbReference type="ARBA" id="ARBA00022490"/>
    </source>
</evidence>
<dbReference type="GO" id="GO:0008616">
    <property type="term" value="P:tRNA queuosine(34) biosynthetic process"/>
    <property type="evidence" value="ECO:0007669"/>
    <property type="project" value="UniProtKB-UniRule"/>
</dbReference>
<keyword evidence="14" id="KW-0413">Isomerase</keyword>
<dbReference type="PANTHER" id="PTHR30307">
    <property type="entry name" value="S-ADENOSYLMETHIONINE:TRNA RIBOSYLTRANSFERASE-ISOMERASE"/>
    <property type="match status" value="1"/>
</dbReference>
<dbReference type="GO" id="GO:0005737">
    <property type="term" value="C:cytoplasm"/>
    <property type="evidence" value="ECO:0007669"/>
    <property type="project" value="UniProtKB-SubCell"/>
</dbReference>
<accession>A0A1T4P7V9</accession>
<dbReference type="Pfam" id="PF02547">
    <property type="entry name" value="Queuosine_synth"/>
    <property type="match status" value="1"/>
</dbReference>
<keyword evidence="6 13" id="KW-0949">S-adenosyl-L-methionine</keyword>
<dbReference type="InterPro" id="IPR003699">
    <property type="entry name" value="QueA"/>
</dbReference>
<dbReference type="EMBL" id="FUXC01000008">
    <property type="protein sequence ID" value="SJZ86988.1"/>
    <property type="molecule type" value="Genomic_DNA"/>
</dbReference>
<evidence type="ECO:0000256" key="13">
    <source>
        <dbReference type="HAMAP-Rule" id="MF_00113"/>
    </source>
</evidence>